<feature type="DNA-binding region" description="H-T-H motif" evidence="4">
    <location>
        <begin position="42"/>
        <end position="61"/>
    </location>
</feature>
<dbReference type="PANTHER" id="PTHR47506:SF6">
    <property type="entry name" value="HTH-TYPE TRANSCRIPTIONAL REPRESSOR NEMR"/>
    <property type="match status" value="1"/>
</dbReference>
<dbReference type="Pfam" id="PF00440">
    <property type="entry name" value="TetR_N"/>
    <property type="match status" value="1"/>
</dbReference>
<name>A0ABU6JPT8_9GAMM</name>
<keyword evidence="7" id="KW-1185">Reference proteome</keyword>
<evidence type="ECO:0000256" key="1">
    <source>
        <dbReference type="ARBA" id="ARBA00023015"/>
    </source>
</evidence>
<evidence type="ECO:0000256" key="3">
    <source>
        <dbReference type="ARBA" id="ARBA00023163"/>
    </source>
</evidence>
<keyword evidence="1" id="KW-0805">Transcription regulation</keyword>
<feature type="domain" description="HTH tetR-type" evidence="5">
    <location>
        <begin position="19"/>
        <end position="79"/>
    </location>
</feature>
<dbReference type="Proteomes" id="UP001309705">
    <property type="component" value="Unassembled WGS sequence"/>
</dbReference>
<evidence type="ECO:0000256" key="2">
    <source>
        <dbReference type="ARBA" id="ARBA00023125"/>
    </source>
</evidence>
<gene>
    <name evidence="6" type="ORF">VSX58_07800</name>
</gene>
<dbReference type="InterPro" id="IPR011075">
    <property type="entry name" value="TetR_C"/>
</dbReference>
<keyword evidence="2 4" id="KW-0238">DNA-binding</keyword>
<dbReference type="PANTHER" id="PTHR47506">
    <property type="entry name" value="TRANSCRIPTIONAL REGULATORY PROTEIN"/>
    <property type="match status" value="1"/>
</dbReference>
<sequence length="205" mass="22874">MTERLSSTTAQDGRRLRGDRSRSLILREAVNLASEEGLEGLTFGRVGSAAGVRKSNIQVLFGSREQLQLATLDEAMAIYRRRVVEPAMSKATPLARLTGLLDNWYAFVGKRELRGGCFLNAVSSEFRCRPGAIRERIETYRRAKRARFQELIAQARQADELPADLDPEELIFRWVACEAAANVAALMEDEKEFARARAFALAPLG</sequence>
<dbReference type="RefSeq" id="WP_327617590.1">
    <property type="nucleotide sequence ID" value="NZ_JAYWTM010000006.1"/>
</dbReference>
<dbReference type="PROSITE" id="PS50977">
    <property type="entry name" value="HTH_TETR_2"/>
    <property type="match status" value="1"/>
</dbReference>
<dbReference type="EMBL" id="JAYWTM010000006">
    <property type="protein sequence ID" value="MEC5342512.1"/>
    <property type="molecule type" value="Genomic_DNA"/>
</dbReference>
<proteinExistence type="predicted"/>
<keyword evidence="3" id="KW-0804">Transcription</keyword>
<protein>
    <submittedName>
        <fullName evidence="6">TetR/AcrR family transcriptional regulator</fullName>
    </submittedName>
</protein>
<dbReference type="Gene3D" id="1.10.10.60">
    <property type="entry name" value="Homeodomain-like"/>
    <property type="match status" value="1"/>
</dbReference>
<accession>A0ABU6JPT8</accession>
<evidence type="ECO:0000259" key="5">
    <source>
        <dbReference type="PROSITE" id="PS50977"/>
    </source>
</evidence>
<evidence type="ECO:0000313" key="7">
    <source>
        <dbReference type="Proteomes" id="UP001309705"/>
    </source>
</evidence>
<evidence type="ECO:0000313" key="6">
    <source>
        <dbReference type="EMBL" id="MEC5342512.1"/>
    </source>
</evidence>
<dbReference type="SUPFAM" id="SSF46689">
    <property type="entry name" value="Homeodomain-like"/>
    <property type="match status" value="1"/>
</dbReference>
<reference evidence="6 7" key="1">
    <citation type="journal article" date="2017" name="Int. J. Syst. Evol. Microbiol.">
        <title>Brenneria populi subsp. brevivirga subsp. nov. isolated from symptomatic bark of Populus x euramericana canker, and description of Brenneria populi subsp. populi subsp. nov.</title>
        <authorList>
            <person name="Zheng M.H."/>
            <person name="Piao C.G."/>
            <person name="Xue H."/>
            <person name="Guo M.W."/>
            <person name="Li Y."/>
        </authorList>
    </citation>
    <scope>NUCLEOTIDE SEQUENCE [LARGE SCALE GENOMIC DNA]</scope>
    <source>
        <strain evidence="6 7">D9-5</strain>
    </source>
</reference>
<evidence type="ECO:0000256" key="4">
    <source>
        <dbReference type="PROSITE-ProRule" id="PRU00335"/>
    </source>
</evidence>
<dbReference type="InterPro" id="IPR009057">
    <property type="entry name" value="Homeodomain-like_sf"/>
</dbReference>
<dbReference type="InterPro" id="IPR036271">
    <property type="entry name" value="Tet_transcr_reg_TetR-rel_C_sf"/>
</dbReference>
<dbReference type="SUPFAM" id="SSF48498">
    <property type="entry name" value="Tetracyclin repressor-like, C-terminal domain"/>
    <property type="match status" value="1"/>
</dbReference>
<dbReference type="Pfam" id="PF16925">
    <property type="entry name" value="TetR_C_13"/>
    <property type="match status" value="1"/>
</dbReference>
<organism evidence="6 7">
    <name type="scientific">Brenneria populi</name>
    <dbReference type="NCBI Taxonomy" id="1505588"/>
    <lineage>
        <taxon>Bacteria</taxon>
        <taxon>Pseudomonadati</taxon>
        <taxon>Pseudomonadota</taxon>
        <taxon>Gammaproteobacteria</taxon>
        <taxon>Enterobacterales</taxon>
        <taxon>Pectobacteriaceae</taxon>
        <taxon>Brenneria</taxon>
    </lineage>
</organism>
<dbReference type="InterPro" id="IPR001647">
    <property type="entry name" value="HTH_TetR"/>
</dbReference>
<dbReference type="Gene3D" id="1.10.357.10">
    <property type="entry name" value="Tetracycline Repressor, domain 2"/>
    <property type="match status" value="1"/>
</dbReference>
<comment type="caution">
    <text evidence="6">The sequence shown here is derived from an EMBL/GenBank/DDBJ whole genome shotgun (WGS) entry which is preliminary data.</text>
</comment>